<dbReference type="PANTHER" id="PTHR23084:SF179">
    <property type="entry name" value="OS10G0565000 PROTEIN"/>
    <property type="match status" value="1"/>
</dbReference>
<evidence type="ECO:0000313" key="4">
    <source>
        <dbReference type="Proteomes" id="UP000504604"/>
    </source>
</evidence>
<dbReference type="Gene3D" id="2.20.110.10">
    <property type="entry name" value="Histone H3 K4-specific methyltransferase SET7/9 N-terminal domain"/>
    <property type="match status" value="4"/>
</dbReference>
<reference evidence="5" key="1">
    <citation type="submission" date="2025-08" db="UniProtKB">
        <authorList>
            <consortium name="RefSeq"/>
        </authorList>
    </citation>
    <scope>IDENTIFICATION</scope>
</reference>
<evidence type="ECO:0000256" key="1">
    <source>
        <dbReference type="ARBA" id="ARBA00022737"/>
    </source>
</evidence>
<dbReference type="Proteomes" id="UP000504604">
    <property type="component" value="Linkage group LG11"/>
</dbReference>
<dbReference type="GeneID" id="105173454"/>
<gene>
    <name evidence="5" type="primary">LOC105173454</name>
</gene>
<dbReference type="PANTHER" id="PTHR23084">
    <property type="entry name" value="PHOSPHATIDYLINOSITOL-4-PHOSPHATE 5-KINASE RELATED"/>
    <property type="match status" value="1"/>
</dbReference>
<protein>
    <submittedName>
        <fullName evidence="5">Uncharacterized protein LOC105173454 isoform X1</fullName>
    </submittedName>
</protein>
<dbReference type="Pfam" id="PF02493">
    <property type="entry name" value="MORN"/>
    <property type="match status" value="7"/>
</dbReference>
<dbReference type="FunFam" id="2.20.110.10:FF:000002">
    <property type="entry name" value="Phosphatidylinositol 4-phosphate 5-kinase 8"/>
    <property type="match status" value="3"/>
</dbReference>
<accession>A0A6I9UH04</accession>
<organism evidence="4 5">
    <name type="scientific">Sesamum indicum</name>
    <name type="common">Oriental sesame</name>
    <name type="synonym">Sesamum orientale</name>
    <dbReference type="NCBI Taxonomy" id="4182"/>
    <lineage>
        <taxon>Eukaryota</taxon>
        <taxon>Viridiplantae</taxon>
        <taxon>Streptophyta</taxon>
        <taxon>Embryophyta</taxon>
        <taxon>Tracheophyta</taxon>
        <taxon>Spermatophyta</taxon>
        <taxon>Magnoliopsida</taxon>
        <taxon>eudicotyledons</taxon>
        <taxon>Gunneridae</taxon>
        <taxon>Pentapetalae</taxon>
        <taxon>asterids</taxon>
        <taxon>lamiids</taxon>
        <taxon>Lamiales</taxon>
        <taxon>Pedaliaceae</taxon>
        <taxon>Sesamum</taxon>
    </lineage>
</organism>
<evidence type="ECO:0000256" key="2">
    <source>
        <dbReference type="SAM" id="MobiDB-lite"/>
    </source>
</evidence>
<feature type="compositionally biased region" description="Basic and acidic residues" evidence="2">
    <location>
        <begin position="1"/>
        <end position="15"/>
    </location>
</feature>
<feature type="region of interest" description="Disordered" evidence="2">
    <location>
        <begin position="1"/>
        <end position="61"/>
    </location>
</feature>
<dbReference type="KEGG" id="sind:105173454"/>
<feature type="compositionally biased region" description="Polar residues" evidence="2">
    <location>
        <begin position="35"/>
        <end position="45"/>
    </location>
</feature>
<dbReference type="SUPFAM" id="SSF82185">
    <property type="entry name" value="Histone H3 K4-specific methyltransferase SET7/9 N-terminal domain"/>
    <property type="match status" value="2"/>
</dbReference>
<name>A0A6I9UH04_SESIN</name>
<dbReference type="InterPro" id="IPR003409">
    <property type="entry name" value="MORN"/>
</dbReference>
<proteinExistence type="predicted"/>
<dbReference type="AlphaFoldDB" id="A0A6I9UH04"/>
<evidence type="ECO:0000313" key="5">
    <source>
        <dbReference type="RefSeq" id="XP_011093495.1"/>
    </source>
</evidence>
<feature type="transmembrane region" description="Helical" evidence="3">
    <location>
        <begin position="166"/>
        <end position="189"/>
    </location>
</feature>
<dbReference type="SMART" id="SM00698">
    <property type="entry name" value="MORN"/>
    <property type="match status" value="7"/>
</dbReference>
<evidence type="ECO:0000256" key="3">
    <source>
        <dbReference type="SAM" id="Phobius"/>
    </source>
</evidence>
<dbReference type="RefSeq" id="XP_011093495.1">
    <property type="nucleotide sequence ID" value="XM_011095193.2"/>
</dbReference>
<sequence length="499" mass="56593">MHLKKSEEEQIRRESSGVSSDFNPTPPLPPVSLYQKHSQFSQPLHSSPRQPSSASSSVTSPPTLEILIDDENKQEQEENESFPLKPTLFKRPHLQQQSSGCLTKNPTLSKSLDGYRVSAQNPHAKTNLFRNGARRFLSHCHQLPLRIHLVLSLPFLYFMVTYPSRSFILDFLFAFAFSYVLLFSLNLTVPRLPTIRLFFVRSLPVKIRKKDHVCQPHLPVVWSIGSSKTVDENVISLSGSHVQDYSNGDVYEGEFHEGKFSGGGVYYYHMSGRYEGDWIDGKHDGYGVETWAMGSRYRGQYRQGLRHGLGVYRFYTGDMYAGEWFNGQSNGWGMHTCADGSRYEGEFKWGVKHGLGHYHFRNGDRYAGEYFADKIHGFGIYYFANGHRYEGAWHEGRRQGLGTYTFRNGDTQSGHWQNGSLDVPSTQSTTYPVSRIAVNHYKVLDIVQEAQQVAEKAQAATKLDERVNKAVTAAVLAANAARVAAVKAVQKRMYHPMQK</sequence>
<keyword evidence="3" id="KW-0812">Transmembrane</keyword>
<dbReference type="GO" id="GO:0016020">
    <property type="term" value="C:membrane"/>
    <property type="evidence" value="ECO:0007669"/>
    <property type="project" value="UniProtKB-ARBA"/>
</dbReference>
<feature type="compositionally biased region" description="Low complexity" evidence="2">
    <location>
        <begin position="46"/>
        <end position="61"/>
    </location>
</feature>
<keyword evidence="3" id="KW-0472">Membrane</keyword>
<keyword evidence="4" id="KW-1185">Reference proteome</keyword>
<keyword evidence="3" id="KW-1133">Transmembrane helix</keyword>
<keyword evidence="1" id="KW-0677">Repeat</keyword>
<dbReference type="OrthoDB" id="437960at2759"/>
<dbReference type="InParanoid" id="A0A6I9UH04"/>